<comment type="caution">
    <text evidence="2">The sequence shown here is derived from an EMBL/GenBank/DDBJ whole genome shotgun (WGS) entry which is preliminary data.</text>
</comment>
<sequence length="69" mass="7963">MKEISISTEYIKLDQFLKLVNVVQTGGHAKIMIADGLIKVNDKKVFERGKKLRKNDIVDIENFDKFIII</sequence>
<dbReference type="RefSeq" id="WP_262428170.1">
    <property type="nucleotide sequence ID" value="NZ_JACRTG010000002.1"/>
</dbReference>
<accession>A0A926IDV8</accession>
<dbReference type="PROSITE" id="PS50889">
    <property type="entry name" value="S4"/>
    <property type="match status" value="1"/>
</dbReference>
<keyword evidence="3" id="KW-1185">Reference proteome</keyword>
<dbReference type="GO" id="GO:0003723">
    <property type="term" value="F:RNA binding"/>
    <property type="evidence" value="ECO:0007669"/>
    <property type="project" value="UniProtKB-KW"/>
</dbReference>
<dbReference type="Pfam" id="PF13275">
    <property type="entry name" value="S4_2"/>
    <property type="match status" value="1"/>
</dbReference>
<reference evidence="2" key="1">
    <citation type="submission" date="2020-08" db="EMBL/GenBank/DDBJ databases">
        <title>Genome public.</title>
        <authorList>
            <person name="Liu C."/>
            <person name="Sun Q."/>
        </authorList>
    </citation>
    <scope>NUCLEOTIDE SEQUENCE</scope>
    <source>
        <strain evidence="2">BX21</strain>
    </source>
</reference>
<protein>
    <submittedName>
        <fullName evidence="2">RNA-binding S4 domain-containing protein</fullName>
    </submittedName>
</protein>
<evidence type="ECO:0000256" key="1">
    <source>
        <dbReference type="PROSITE-ProRule" id="PRU00182"/>
    </source>
</evidence>
<evidence type="ECO:0000313" key="2">
    <source>
        <dbReference type="EMBL" id="MBC8586707.1"/>
    </source>
</evidence>
<gene>
    <name evidence="2" type="ORF">H8707_00410</name>
</gene>
<organism evidence="2 3">
    <name type="scientific">Paratissierella segnis</name>
    <dbReference type="NCBI Taxonomy" id="2763679"/>
    <lineage>
        <taxon>Bacteria</taxon>
        <taxon>Bacillati</taxon>
        <taxon>Bacillota</taxon>
        <taxon>Tissierellia</taxon>
        <taxon>Tissierellales</taxon>
        <taxon>Tissierellaceae</taxon>
        <taxon>Paratissierella</taxon>
    </lineage>
</organism>
<dbReference type="Gene3D" id="3.10.290.10">
    <property type="entry name" value="RNA-binding S4 domain"/>
    <property type="match status" value="1"/>
</dbReference>
<dbReference type="SUPFAM" id="SSF55174">
    <property type="entry name" value="Alpha-L RNA-binding motif"/>
    <property type="match status" value="1"/>
</dbReference>
<dbReference type="CDD" id="cd00165">
    <property type="entry name" value="S4"/>
    <property type="match status" value="1"/>
</dbReference>
<proteinExistence type="predicted"/>
<dbReference type="EMBL" id="JACRTG010000002">
    <property type="protein sequence ID" value="MBC8586707.1"/>
    <property type="molecule type" value="Genomic_DNA"/>
</dbReference>
<dbReference type="AlphaFoldDB" id="A0A926IDV8"/>
<keyword evidence="1" id="KW-0694">RNA-binding</keyword>
<evidence type="ECO:0000313" key="3">
    <source>
        <dbReference type="Proteomes" id="UP000601171"/>
    </source>
</evidence>
<dbReference type="InterPro" id="IPR036986">
    <property type="entry name" value="S4_RNA-bd_sf"/>
</dbReference>
<name>A0A926IDV8_9FIRM</name>
<dbReference type="Proteomes" id="UP000601171">
    <property type="component" value="Unassembled WGS sequence"/>
</dbReference>